<dbReference type="EMBL" id="CP095072">
    <property type="protein sequence ID" value="UOQ46604.1"/>
    <property type="molecule type" value="Genomic_DNA"/>
</dbReference>
<name>A0ABY4ESH0_9BACI</name>
<protein>
    <submittedName>
        <fullName evidence="5">FadR family transcriptional regulator</fullName>
    </submittedName>
</protein>
<keyword evidence="2" id="KW-0238">DNA-binding</keyword>
<evidence type="ECO:0000256" key="3">
    <source>
        <dbReference type="ARBA" id="ARBA00023163"/>
    </source>
</evidence>
<dbReference type="InterPro" id="IPR011711">
    <property type="entry name" value="GntR_C"/>
</dbReference>
<keyword evidence="1" id="KW-0805">Transcription regulation</keyword>
<dbReference type="Proteomes" id="UP000831782">
    <property type="component" value="Chromosome"/>
</dbReference>
<feature type="domain" description="HTH gntR-type" evidence="4">
    <location>
        <begin position="2"/>
        <end position="70"/>
    </location>
</feature>
<dbReference type="RefSeq" id="WP_244714892.1">
    <property type="nucleotide sequence ID" value="NZ_CP095072.1"/>
</dbReference>
<dbReference type="InterPro" id="IPR036388">
    <property type="entry name" value="WH-like_DNA-bd_sf"/>
</dbReference>
<dbReference type="Gene3D" id="1.20.120.530">
    <property type="entry name" value="GntR ligand-binding domain-like"/>
    <property type="match status" value="1"/>
</dbReference>
<keyword evidence="6" id="KW-1185">Reference proteome</keyword>
<dbReference type="Pfam" id="PF07729">
    <property type="entry name" value="FCD"/>
    <property type="match status" value="1"/>
</dbReference>
<sequence length="234" mass="27038">MIVVSETVLKFLLDYIRKKELEVGDKLPSERELVQLLEVGRSSVREALQTLAERGIVEKQPGKGAYLKTTIHDQELEELTTWIPSLDVNKSMDLLEFRKGVEVKITYLAAKRRNEDDLSRLQQAIEDLSRCISNGTSIIVPDLDFHSALAYATHHDIIVPVYHSVVDNFKKVRMEMAINDDVENALYYHQEILKAITEHDSERAGLFMQRHLEDVQFNYRNMLSELNNKVLQEQ</sequence>
<keyword evidence="3" id="KW-0804">Transcription</keyword>
<dbReference type="InterPro" id="IPR000524">
    <property type="entry name" value="Tscrpt_reg_HTH_GntR"/>
</dbReference>
<evidence type="ECO:0000313" key="5">
    <source>
        <dbReference type="EMBL" id="UOQ46604.1"/>
    </source>
</evidence>
<evidence type="ECO:0000259" key="4">
    <source>
        <dbReference type="PROSITE" id="PS50949"/>
    </source>
</evidence>
<dbReference type="SMART" id="SM00345">
    <property type="entry name" value="HTH_GNTR"/>
    <property type="match status" value="1"/>
</dbReference>
<dbReference type="PANTHER" id="PTHR43537:SF5">
    <property type="entry name" value="UXU OPERON TRANSCRIPTIONAL REGULATOR"/>
    <property type="match status" value="1"/>
</dbReference>
<evidence type="ECO:0000256" key="2">
    <source>
        <dbReference type="ARBA" id="ARBA00023125"/>
    </source>
</evidence>
<dbReference type="SUPFAM" id="SSF48008">
    <property type="entry name" value="GntR ligand-binding domain-like"/>
    <property type="match status" value="1"/>
</dbReference>
<dbReference type="PROSITE" id="PS50949">
    <property type="entry name" value="HTH_GNTR"/>
    <property type="match status" value="1"/>
</dbReference>
<dbReference type="Pfam" id="PF00392">
    <property type="entry name" value="GntR"/>
    <property type="match status" value="1"/>
</dbReference>
<dbReference type="PANTHER" id="PTHR43537">
    <property type="entry name" value="TRANSCRIPTIONAL REGULATOR, GNTR FAMILY"/>
    <property type="match status" value="1"/>
</dbReference>
<dbReference type="CDD" id="cd07377">
    <property type="entry name" value="WHTH_GntR"/>
    <property type="match status" value="1"/>
</dbReference>
<accession>A0ABY4ESH0</accession>
<dbReference type="InterPro" id="IPR036390">
    <property type="entry name" value="WH_DNA-bd_sf"/>
</dbReference>
<gene>
    <name evidence="5" type="ORF">MUN88_10840</name>
</gene>
<evidence type="ECO:0000256" key="1">
    <source>
        <dbReference type="ARBA" id="ARBA00023015"/>
    </source>
</evidence>
<dbReference type="SUPFAM" id="SSF46785">
    <property type="entry name" value="Winged helix' DNA-binding domain"/>
    <property type="match status" value="1"/>
</dbReference>
<proteinExistence type="predicted"/>
<reference evidence="5 6" key="1">
    <citation type="submission" date="2022-04" db="EMBL/GenBank/DDBJ databases">
        <title>Gracilibacillus sp. isolated from saltern.</title>
        <authorList>
            <person name="Won M."/>
            <person name="Lee C.-M."/>
            <person name="Woen H.-Y."/>
            <person name="Kwon S.-W."/>
        </authorList>
    </citation>
    <scope>NUCLEOTIDE SEQUENCE [LARGE SCALE GENOMIC DNA]</scope>
    <source>
        <strain evidence="5 6">SSWR10-1</strain>
    </source>
</reference>
<dbReference type="Gene3D" id="1.10.10.10">
    <property type="entry name" value="Winged helix-like DNA-binding domain superfamily/Winged helix DNA-binding domain"/>
    <property type="match status" value="1"/>
</dbReference>
<organism evidence="5 6">
    <name type="scientific">Gracilibacillus caseinilyticus</name>
    <dbReference type="NCBI Taxonomy" id="2932256"/>
    <lineage>
        <taxon>Bacteria</taxon>
        <taxon>Bacillati</taxon>
        <taxon>Bacillota</taxon>
        <taxon>Bacilli</taxon>
        <taxon>Bacillales</taxon>
        <taxon>Bacillaceae</taxon>
        <taxon>Gracilibacillus</taxon>
    </lineage>
</organism>
<dbReference type="InterPro" id="IPR008920">
    <property type="entry name" value="TF_FadR/GntR_C"/>
</dbReference>
<dbReference type="PRINTS" id="PR00035">
    <property type="entry name" value="HTHGNTR"/>
</dbReference>
<evidence type="ECO:0000313" key="6">
    <source>
        <dbReference type="Proteomes" id="UP000831782"/>
    </source>
</evidence>
<dbReference type="SMART" id="SM00895">
    <property type="entry name" value="FCD"/>
    <property type="match status" value="1"/>
</dbReference>